<dbReference type="AlphaFoldDB" id="A0A126T335"/>
<dbReference type="KEGG" id="mdn:JT25_008270"/>
<keyword evidence="3" id="KW-1185">Reference proteome</keyword>
<dbReference type="Proteomes" id="UP000030512">
    <property type="component" value="Chromosome"/>
</dbReference>
<name>A0A126T335_9GAMM</name>
<dbReference type="PROSITE" id="PS51257">
    <property type="entry name" value="PROKAR_LIPOPROTEIN"/>
    <property type="match status" value="1"/>
</dbReference>
<dbReference type="OrthoDB" id="194033at2"/>
<feature type="transmembrane region" description="Helical" evidence="1">
    <location>
        <begin position="184"/>
        <end position="206"/>
    </location>
</feature>
<gene>
    <name evidence="2" type="ORF">JT25_008270</name>
</gene>
<dbReference type="EMBL" id="CP014476">
    <property type="protein sequence ID" value="AMK76487.1"/>
    <property type="molecule type" value="Genomic_DNA"/>
</dbReference>
<keyword evidence="1" id="KW-1133">Transmembrane helix</keyword>
<protein>
    <submittedName>
        <fullName evidence="2">Uncharacterized protein</fullName>
    </submittedName>
</protein>
<keyword evidence="1" id="KW-0472">Membrane</keyword>
<dbReference type="STRING" id="1538553.JT25_008270"/>
<accession>A0A126T335</accession>
<proteinExistence type="predicted"/>
<keyword evidence="1" id="KW-0812">Transmembrane</keyword>
<reference evidence="2 3" key="1">
    <citation type="journal article" date="2015" name="Environ. Microbiol.">
        <title>Methane oxidation coupled to nitrate reduction under hypoxia by the Gammaproteobacterium Methylomonas denitrificans, sp. nov. type strain FJG1.</title>
        <authorList>
            <person name="Kits K.D."/>
            <person name="Klotz M.G."/>
            <person name="Stein L.Y."/>
        </authorList>
    </citation>
    <scope>NUCLEOTIDE SEQUENCE [LARGE SCALE GENOMIC DNA]</scope>
    <source>
        <strain evidence="2 3">FJG1</strain>
    </source>
</reference>
<sequence>MNTQRLPAFLIAGLLACVFLLSGCDKLGFGTKQSNALGNRPDLDCIIANDFYAVHFSAYLQPSKDDKNVDPKAAFVPFCQKIPRAGKMFFTADLIDRDIRATPIGIKLVEVEKTGQKAPDDVREIRTVTEIPSKLYPKGAVEAQADVDKNGDYVLYLLIGEAMEDDDKFRIALEVGVDPNGAELPIVAIGGLVALLLVVLGFLIYLHKRKKAAQANSDKDQA</sequence>
<evidence type="ECO:0000256" key="1">
    <source>
        <dbReference type="SAM" id="Phobius"/>
    </source>
</evidence>
<evidence type="ECO:0000313" key="3">
    <source>
        <dbReference type="Proteomes" id="UP000030512"/>
    </source>
</evidence>
<evidence type="ECO:0000313" key="2">
    <source>
        <dbReference type="EMBL" id="AMK76487.1"/>
    </source>
</evidence>
<dbReference type="RefSeq" id="WP_036274967.1">
    <property type="nucleotide sequence ID" value="NZ_CP014476.1"/>
</dbReference>
<organism evidence="2 3">
    <name type="scientific">Methylomonas denitrificans</name>
    <dbReference type="NCBI Taxonomy" id="1538553"/>
    <lineage>
        <taxon>Bacteria</taxon>
        <taxon>Pseudomonadati</taxon>
        <taxon>Pseudomonadota</taxon>
        <taxon>Gammaproteobacteria</taxon>
        <taxon>Methylococcales</taxon>
        <taxon>Methylococcaceae</taxon>
        <taxon>Methylomonas</taxon>
    </lineage>
</organism>